<comment type="subunit">
    <text evidence="10">Forms a cyclic heterotetrameric complex composed of two molecules of XerC and two molecules of XerD.</text>
</comment>
<protein>
    <recommendedName>
        <fullName evidence="10">Tyrosine recombinase XerC</fullName>
    </recommendedName>
</protein>
<evidence type="ECO:0000313" key="14">
    <source>
        <dbReference type="Proteomes" id="UP000006365"/>
    </source>
</evidence>
<dbReference type="CDD" id="cd00798">
    <property type="entry name" value="INT_XerDC_C"/>
    <property type="match status" value="1"/>
</dbReference>
<evidence type="ECO:0000256" key="3">
    <source>
        <dbReference type="ARBA" id="ARBA00022490"/>
    </source>
</evidence>
<dbReference type="Pfam" id="PF00589">
    <property type="entry name" value="Phage_integrase"/>
    <property type="match status" value="1"/>
</dbReference>
<evidence type="ECO:0000256" key="1">
    <source>
        <dbReference type="ARBA" id="ARBA00004496"/>
    </source>
</evidence>
<keyword evidence="7 10" id="KW-0238">DNA-binding</keyword>
<dbReference type="Proteomes" id="UP000006365">
    <property type="component" value="Chromosome"/>
</dbReference>
<comment type="similarity">
    <text evidence="2">Belongs to the 'phage' integrase family. XerD subfamily.</text>
</comment>
<feature type="active site" description="O-(3'-phospho-DNA)-tyrosine intermediate" evidence="10">
    <location>
        <position position="287"/>
    </location>
</feature>
<dbReference type="InterPro" id="IPR013762">
    <property type="entry name" value="Integrase-like_cat_sf"/>
</dbReference>
<dbReference type="InterPro" id="IPR002104">
    <property type="entry name" value="Integrase_catalytic"/>
</dbReference>
<dbReference type="PANTHER" id="PTHR30349:SF81">
    <property type="entry name" value="TYROSINE RECOMBINASE XERC"/>
    <property type="match status" value="1"/>
</dbReference>
<sequence>MLPLTPTPANDYNQHLQLFLQHLTLQRRLARNTVAAYQADLEFFFRFFSDADAILIERIDKEHVQQFFQYCHQRRIGARSNARRLAALRAFFRFLQDRGVLAGNPLAEIDAPKIGRSLPKVLTIAEVDALLRPPSPPTPLAIRNHAMLHLLYASGLRVSELVNLPVNGCNLHTGHLRILGKGNKERIVPFSAVAGTILRDYIERVRPLLLKGKGSPLLFCSNRGEAMTRHRFWQIVREIALIAGIRKAISPHVLRHSFATHLVAGGADLRSVQMMLGHSDIATTQIYTHVDADRLKSTHRRFHPRG</sequence>
<feature type="active site" evidence="10">
    <location>
        <position position="255"/>
    </location>
</feature>
<evidence type="ECO:0000259" key="12">
    <source>
        <dbReference type="PROSITE" id="PS51900"/>
    </source>
</evidence>
<evidence type="ECO:0000256" key="4">
    <source>
        <dbReference type="ARBA" id="ARBA00022618"/>
    </source>
</evidence>
<evidence type="ECO:0000256" key="5">
    <source>
        <dbReference type="ARBA" id="ARBA00022829"/>
    </source>
</evidence>
<name>A0A7U4DQF0_DESPD</name>
<dbReference type="InterPro" id="IPR023009">
    <property type="entry name" value="Tyrosine_recombinase_XerC/XerD"/>
</dbReference>
<dbReference type="EMBL" id="CP002364">
    <property type="protein sequence ID" value="ADW19057.1"/>
    <property type="molecule type" value="Genomic_DNA"/>
</dbReference>
<evidence type="ECO:0000256" key="2">
    <source>
        <dbReference type="ARBA" id="ARBA00010450"/>
    </source>
</evidence>
<evidence type="ECO:0000256" key="7">
    <source>
        <dbReference type="ARBA" id="ARBA00023125"/>
    </source>
</evidence>
<dbReference type="KEGG" id="dpr:Despr_2924"/>
<dbReference type="SUPFAM" id="SSF56349">
    <property type="entry name" value="DNA breaking-rejoining enzymes"/>
    <property type="match status" value="1"/>
</dbReference>
<dbReference type="InterPro" id="IPR011932">
    <property type="entry name" value="Recomb_XerD"/>
</dbReference>
<dbReference type="InterPro" id="IPR044068">
    <property type="entry name" value="CB"/>
</dbReference>
<dbReference type="GO" id="GO:0007059">
    <property type="term" value="P:chromosome segregation"/>
    <property type="evidence" value="ECO:0007669"/>
    <property type="project" value="UniProtKB-UniRule"/>
</dbReference>
<reference evidence="13 14" key="1">
    <citation type="journal article" date="2011" name="Stand. Genomic Sci.">
        <title>Complete genome sequence of Desulfobulbus propionicus type strain (1pr3).</title>
        <authorList>
            <person name="Pagani I."/>
            <person name="Lapidus A."/>
            <person name="Nolan M."/>
            <person name="Lucas S."/>
            <person name="Hammon N."/>
            <person name="Deshpande S."/>
            <person name="Cheng J.F."/>
            <person name="Chertkov O."/>
            <person name="Davenport K."/>
            <person name="Tapia R."/>
            <person name="Han C."/>
            <person name="Goodwin L."/>
            <person name="Pitluck S."/>
            <person name="Liolios K."/>
            <person name="Mavromatis K."/>
            <person name="Ivanova N."/>
            <person name="Mikhailova N."/>
            <person name="Pati A."/>
            <person name="Chen A."/>
            <person name="Palaniappan K."/>
            <person name="Land M."/>
            <person name="Hauser L."/>
            <person name="Chang Y.J."/>
            <person name="Jeffries C.D."/>
            <person name="Detter J.C."/>
            <person name="Brambilla E."/>
            <person name="Kannan K.P."/>
            <person name="Djao O.D."/>
            <person name="Rohde M."/>
            <person name="Pukall R."/>
            <person name="Spring S."/>
            <person name="Goker M."/>
            <person name="Sikorski J."/>
            <person name="Woyke T."/>
            <person name="Bristow J."/>
            <person name="Eisen J.A."/>
            <person name="Markowitz V."/>
            <person name="Hugenholtz P."/>
            <person name="Kyrpides N.C."/>
            <person name="Klenk H.P."/>
        </authorList>
    </citation>
    <scope>NUCLEOTIDE SEQUENCE [LARGE SCALE GENOMIC DNA]</scope>
    <source>
        <strain evidence="14">ATCC 33891 / DSM 2032 / 1pr3</strain>
    </source>
</reference>
<dbReference type="GO" id="GO:0005737">
    <property type="term" value="C:cytoplasm"/>
    <property type="evidence" value="ECO:0007669"/>
    <property type="project" value="UniProtKB-SubCell"/>
</dbReference>
<comment type="function">
    <text evidence="10">Site-specific tyrosine recombinase, which acts by catalyzing the cutting and rejoining of the recombining DNA molecules. The XerC-XerD complex is essential to convert dimers of the bacterial chromosome into monomers to permit their segregation at cell division. It also contributes to the segregational stability of plasmids.</text>
</comment>
<dbReference type="InterPro" id="IPR010998">
    <property type="entry name" value="Integrase_recombinase_N"/>
</dbReference>
<keyword evidence="4 10" id="KW-0132">Cell division</keyword>
<accession>A0A7U4DQF0</accession>
<dbReference type="InterPro" id="IPR050090">
    <property type="entry name" value="Tyrosine_recombinase_XerCD"/>
</dbReference>
<evidence type="ECO:0000256" key="8">
    <source>
        <dbReference type="ARBA" id="ARBA00023172"/>
    </source>
</evidence>
<feature type="active site" evidence="10">
    <location>
        <position position="278"/>
    </location>
</feature>
<feature type="active site" evidence="10">
    <location>
        <position position="181"/>
    </location>
</feature>
<feature type="active site" evidence="10">
    <location>
        <position position="252"/>
    </location>
</feature>
<keyword evidence="3 10" id="KW-0963">Cytoplasm</keyword>
<dbReference type="InterPro" id="IPR011010">
    <property type="entry name" value="DNA_brk_join_enz"/>
</dbReference>
<dbReference type="PROSITE" id="PS51898">
    <property type="entry name" value="TYR_RECOMBINASE"/>
    <property type="match status" value="1"/>
</dbReference>
<proteinExistence type="inferred from homology"/>
<keyword evidence="8 10" id="KW-0233">DNA recombination</keyword>
<keyword evidence="9 10" id="KW-0131">Cell cycle</keyword>
<dbReference type="Gene3D" id="1.10.443.10">
    <property type="entry name" value="Intergrase catalytic core"/>
    <property type="match status" value="1"/>
</dbReference>
<dbReference type="GO" id="GO:0006313">
    <property type="term" value="P:DNA transposition"/>
    <property type="evidence" value="ECO:0007669"/>
    <property type="project" value="UniProtKB-UniRule"/>
</dbReference>
<dbReference type="Pfam" id="PF02899">
    <property type="entry name" value="Phage_int_SAM_1"/>
    <property type="match status" value="1"/>
</dbReference>
<evidence type="ECO:0000256" key="6">
    <source>
        <dbReference type="ARBA" id="ARBA00022908"/>
    </source>
</evidence>
<dbReference type="GO" id="GO:0051301">
    <property type="term" value="P:cell division"/>
    <property type="evidence" value="ECO:0007669"/>
    <property type="project" value="UniProtKB-KW"/>
</dbReference>
<gene>
    <name evidence="10" type="primary">xerC</name>
    <name evidence="13" type="ordered locus">Despr_2924</name>
</gene>
<keyword evidence="14" id="KW-1185">Reference proteome</keyword>
<feature type="domain" description="Tyr recombinase" evidence="11">
    <location>
        <begin position="117"/>
        <end position="300"/>
    </location>
</feature>
<evidence type="ECO:0000256" key="10">
    <source>
        <dbReference type="HAMAP-Rule" id="MF_01808"/>
    </source>
</evidence>
<evidence type="ECO:0000256" key="9">
    <source>
        <dbReference type="ARBA" id="ARBA00023306"/>
    </source>
</evidence>
<feature type="active site" evidence="10">
    <location>
        <position position="157"/>
    </location>
</feature>
<dbReference type="HAMAP" id="MF_01808">
    <property type="entry name" value="Recomb_XerC_XerD"/>
    <property type="match status" value="1"/>
</dbReference>
<dbReference type="Gene3D" id="1.10.150.130">
    <property type="match status" value="1"/>
</dbReference>
<keyword evidence="5 10" id="KW-0159">Chromosome partition</keyword>
<keyword evidence="6 10" id="KW-0229">DNA integration</keyword>
<dbReference type="PROSITE" id="PS51900">
    <property type="entry name" value="CB"/>
    <property type="match status" value="1"/>
</dbReference>
<dbReference type="NCBIfam" id="NF001399">
    <property type="entry name" value="PRK00283.1"/>
    <property type="match status" value="1"/>
</dbReference>
<organism evidence="13 14">
    <name type="scientific">Desulfobulbus propionicus (strain ATCC 33891 / DSM 2032 / VKM B-1956 / 1pr3)</name>
    <dbReference type="NCBI Taxonomy" id="577650"/>
    <lineage>
        <taxon>Bacteria</taxon>
        <taxon>Pseudomonadati</taxon>
        <taxon>Thermodesulfobacteriota</taxon>
        <taxon>Desulfobulbia</taxon>
        <taxon>Desulfobulbales</taxon>
        <taxon>Desulfobulbaceae</taxon>
        <taxon>Desulfobulbus</taxon>
    </lineage>
</organism>
<dbReference type="PANTHER" id="PTHR30349">
    <property type="entry name" value="PHAGE INTEGRASE-RELATED"/>
    <property type="match status" value="1"/>
</dbReference>
<feature type="domain" description="Core-binding (CB)" evidence="12">
    <location>
        <begin position="10"/>
        <end position="96"/>
    </location>
</feature>
<dbReference type="InterPro" id="IPR004107">
    <property type="entry name" value="Integrase_SAM-like_N"/>
</dbReference>
<dbReference type="GO" id="GO:0003677">
    <property type="term" value="F:DNA binding"/>
    <property type="evidence" value="ECO:0007669"/>
    <property type="project" value="UniProtKB-UniRule"/>
</dbReference>
<dbReference type="NCBIfam" id="TIGR02225">
    <property type="entry name" value="recomb_XerD"/>
    <property type="match status" value="1"/>
</dbReference>
<comment type="similarity">
    <text evidence="10">Belongs to the 'phage' integrase family. XerC subfamily.</text>
</comment>
<dbReference type="GO" id="GO:0009037">
    <property type="term" value="F:tyrosine-based site-specific recombinase activity"/>
    <property type="evidence" value="ECO:0007669"/>
    <property type="project" value="UniProtKB-UniRule"/>
</dbReference>
<dbReference type="AlphaFoldDB" id="A0A7U4DQF0"/>
<dbReference type="RefSeq" id="WP_015725582.1">
    <property type="nucleotide sequence ID" value="NC_014972.1"/>
</dbReference>
<evidence type="ECO:0000313" key="13">
    <source>
        <dbReference type="EMBL" id="ADW19057.1"/>
    </source>
</evidence>
<evidence type="ECO:0000259" key="11">
    <source>
        <dbReference type="PROSITE" id="PS51898"/>
    </source>
</evidence>
<comment type="subcellular location">
    <subcellularLocation>
        <location evidence="1 10">Cytoplasm</location>
    </subcellularLocation>
</comment>